<dbReference type="PANTHER" id="PTHR24214:SF38">
    <property type="entry name" value="PDZ AND LIM DOMAIN PROTEIN ZASP-RELATED"/>
    <property type="match status" value="1"/>
</dbReference>
<evidence type="ECO:0000256" key="4">
    <source>
        <dbReference type="SAM" id="MobiDB-lite"/>
    </source>
</evidence>
<reference evidence="6 7" key="1">
    <citation type="journal article" date="2022" name="Nat. Ecol. Evol.">
        <title>A masculinizing supergene underlies an exaggerated male reproductive morph in a spider.</title>
        <authorList>
            <person name="Hendrickx F."/>
            <person name="De Corte Z."/>
            <person name="Sonet G."/>
            <person name="Van Belleghem S.M."/>
            <person name="Kostlbacher S."/>
            <person name="Vangestel C."/>
        </authorList>
    </citation>
    <scope>NUCLEOTIDE SEQUENCE [LARGE SCALE GENOMIC DNA]</scope>
    <source>
        <strain evidence="6">W744_W776</strain>
    </source>
</reference>
<proteinExistence type="predicted"/>
<dbReference type="GO" id="GO:0005912">
    <property type="term" value="C:adherens junction"/>
    <property type="evidence" value="ECO:0007669"/>
    <property type="project" value="TreeGrafter"/>
</dbReference>
<dbReference type="GO" id="GO:0003779">
    <property type="term" value="F:actin binding"/>
    <property type="evidence" value="ECO:0007669"/>
    <property type="project" value="TreeGrafter"/>
</dbReference>
<keyword evidence="3" id="KW-0479">Metal-binding</keyword>
<accession>A0AAV6VF95</accession>
<dbReference type="PROSITE" id="PS50106">
    <property type="entry name" value="PDZ"/>
    <property type="match status" value="1"/>
</dbReference>
<evidence type="ECO:0000313" key="6">
    <source>
        <dbReference type="EMBL" id="KAG8194702.1"/>
    </source>
</evidence>
<evidence type="ECO:0000256" key="3">
    <source>
        <dbReference type="ARBA" id="ARBA00023038"/>
    </source>
</evidence>
<feature type="region of interest" description="Disordered" evidence="4">
    <location>
        <begin position="325"/>
        <end position="366"/>
    </location>
</feature>
<evidence type="ECO:0000256" key="1">
    <source>
        <dbReference type="ARBA" id="ARBA00004496"/>
    </source>
</evidence>
<dbReference type="GO" id="GO:0051371">
    <property type="term" value="F:muscle alpha-actinin binding"/>
    <property type="evidence" value="ECO:0007669"/>
    <property type="project" value="TreeGrafter"/>
</dbReference>
<protein>
    <recommendedName>
        <fullName evidence="5">PDZ domain-containing protein</fullName>
    </recommendedName>
</protein>
<dbReference type="GO" id="GO:0001725">
    <property type="term" value="C:stress fiber"/>
    <property type="evidence" value="ECO:0007669"/>
    <property type="project" value="TreeGrafter"/>
</dbReference>
<name>A0AAV6VF95_9ARAC</name>
<dbReference type="InterPro" id="IPR050604">
    <property type="entry name" value="PDZ-LIM_domain"/>
</dbReference>
<sequence>MGSPSESDLQRGDAILQIQGRDSADLTHMDAHDLIKAAGQRLQLLIRRMPGAPQTPTSPLPSSEMHPYAKLLRETEASRPALFQPMHAHRPQPTTHRPTTPKPYCFSPLPTTPVTGGPLGGFFTPSPRNQADVELMEYRQEKYKEKDAMLNQGYRTLPLIAPGPKTRHDIPMGSYLRHVPDSNWKGGRTTSVQPTTPKFYGHYPTPTYSTIGRCSGTRRAPSGPPPGAPTFERPIDDSSVLVHHQFNSPMFLYSQKNIDQTIREQTGISNAKPKLTVGTGGQAPNQGPLSPGTSGSTLAPARPGTKLSNIVDITLSPTFQLIQEAENRSGSPVPDSGPRTPTQQRRVVPGPGPRTPFYEENSFGSNREIIHQSGSFKTLMSAMRSPFVAASE</sequence>
<dbReference type="InterPro" id="IPR036034">
    <property type="entry name" value="PDZ_sf"/>
</dbReference>
<comment type="caution">
    <text evidence="6">The sequence shown here is derived from an EMBL/GenBank/DDBJ whole genome shotgun (WGS) entry which is preliminary data.</text>
</comment>
<dbReference type="PANTHER" id="PTHR24214">
    <property type="entry name" value="PDZ AND LIM DOMAIN PROTEIN ZASP"/>
    <property type="match status" value="1"/>
</dbReference>
<evidence type="ECO:0000256" key="2">
    <source>
        <dbReference type="ARBA" id="ARBA00022490"/>
    </source>
</evidence>
<keyword evidence="3" id="KW-0862">Zinc</keyword>
<dbReference type="GO" id="GO:0030036">
    <property type="term" value="P:actin cytoskeleton organization"/>
    <property type="evidence" value="ECO:0007669"/>
    <property type="project" value="TreeGrafter"/>
</dbReference>
<dbReference type="InterPro" id="IPR001478">
    <property type="entry name" value="PDZ"/>
</dbReference>
<dbReference type="InterPro" id="IPR006643">
    <property type="entry name" value="Zasp-like_motif"/>
</dbReference>
<dbReference type="SMART" id="SM00735">
    <property type="entry name" value="ZM"/>
    <property type="match status" value="1"/>
</dbReference>
<dbReference type="SUPFAM" id="SSF50156">
    <property type="entry name" value="PDZ domain-like"/>
    <property type="match status" value="1"/>
</dbReference>
<comment type="subcellular location">
    <subcellularLocation>
        <location evidence="1">Cytoplasm</location>
    </subcellularLocation>
</comment>
<dbReference type="Gene3D" id="2.30.42.10">
    <property type="match status" value="1"/>
</dbReference>
<evidence type="ECO:0000259" key="5">
    <source>
        <dbReference type="PROSITE" id="PS50106"/>
    </source>
</evidence>
<feature type="region of interest" description="Disordered" evidence="4">
    <location>
        <begin position="210"/>
        <end position="232"/>
    </location>
</feature>
<gene>
    <name evidence="6" type="ORF">JTE90_028016</name>
</gene>
<keyword evidence="3" id="KW-0440">LIM domain</keyword>
<dbReference type="GO" id="GO:0031941">
    <property type="term" value="C:filamentous actin"/>
    <property type="evidence" value="ECO:0007669"/>
    <property type="project" value="TreeGrafter"/>
</dbReference>
<organism evidence="6 7">
    <name type="scientific">Oedothorax gibbosus</name>
    <dbReference type="NCBI Taxonomy" id="931172"/>
    <lineage>
        <taxon>Eukaryota</taxon>
        <taxon>Metazoa</taxon>
        <taxon>Ecdysozoa</taxon>
        <taxon>Arthropoda</taxon>
        <taxon>Chelicerata</taxon>
        <taxon>Arachnida</taxon>
        <taxon>Araneae</taxon>
        <taxon>Araneomorphae</taxon>
        <taxon>Entelegynae</taxon>
        <taxon>Araneoidea</taxon>
        <taxon>Linyphiidae</taxon>
        <taxon>Erigoninae</taxon>
        <taxon>Oedothorax</taxon>
    </lineage>
</organism>
<keyword evidence="2" id="KW-0963">Cytoplasm</keyword>
<dbReference type="GO" id="GO:0030018">
    <property type="term" value="C:Z disc"/>
    <property type="evidence" value="ECO:0007669"/>
    <property type="project" value="TreeGrafter"/>
</dbReference>
<dbReference type="AlphaFoldDB" id="A0AAV6VF95"/>
<dbReference type="EMBL" id="JAFNEN010000100">
    <property type="protein sequence ID" value="KAG8194702.1"/>
    <property type="molecule type" value="Genomic_DNA"/>
</dbReference>
<feature type="region of interest" description="Disordered" evidence="4">
    <location>
        <begin position="269"/>
        <end position="303"/>
    </location>
</feature>
<keyword evidence="7" id="KW-1185">Reference proteome</keyword>
<evidence type="ECO:0000313" key="7">
    <source>
        <dbReference type="Proteomes" id="UP000827092"/>
    </source>
</evidence>
<feature type="domain" description="PDZ" evidence="5">
    <location>
        <begin position="1"/>
        <end position="50"/>
    </location>
</feature>
<dbReference type="Proteomes" id="UP000827092">
    <property type="component" value="Unassembled WGS sequence"/>
</dbReference>
<dbReference type="Pfam" id="PF00595">
    <property type="entry name" value="PDZ"/>
    <property type="match status" value="1"/>
</dbReference>
<feature type="compositionally biased region" description="Polar residues" evidence="4">
    <location>
        <begin position="282"/>
        <end position="297"/>
    </location>
</feature>
<dbReference type="GO" id="GO:0061061">
    <property type="term" value="P:muscle structure development"/>
    <property type="evidence" value="ECO:0007669"/>
    <property type="project" value="TreeGrafter"/>
</dbReference>